<evidence type="ECO:0000256" key="4">
    <source>
        <dbReference type="ARBA" id="ARBA00023136"/>
    </source>
</evidence>
<dbReference type="RefSeq" id="WP_135765424.1">
    <property type="nucleotide sequence ID" value="NZ_RQHV01000061.1"/>
</dbReference>
<organism evidence="7 8">
    <name type="scientific">Leptospira ilyithenensis</name>
    <dbReference type="NCBI Taxonomy" id="2484901"/>
    <lineage>
        <taxon>Bacteria</taxon>
        <taxon>Pseudomonadati</taxon>
        <taxon>Spirochaetota</taxon>
        <taxon>Spirochaetia</taxon>
        <taxon>Leptospirales</taxon>
        <taxon>Leptospiraceae</taxon>
        <taxon>Leptospira</taxon>
    </lineage>
</organism>
<keyword evidence="2 5" id="KW-0812">Transmembrane</keyword>
<feature type="transmembrane region" description="Helical" evidence="5">
    <location>
        <begin position="262"/>
        <end position="279"/>
    </location>
</feature>
<evidence type="ECO:0000256" key="5">
    <source>
        <dbReference type="SAM" id="Phobius"/>
    </source>
</evidence>
<evidence type="ECO:0000256" key="1">
    <source>
        <dbReference type="ARBA" id="ARBA00004141"/>
    </source>
</evidence>
<feature type="transmembrane region" description="Helical" evidence="5">
    <location>
        <begin position="53"/>
        <end position="74"/>
    </location>
</feature>
<dbReference type="InterPro" id="IPR020846">
    <property type="entry name" value="MFS_dom"/>
</dbReference>
<dbReference type="GO" id="GO:0022857">
    <property type="term" value="F:transmembrane transporter activity"/>
    <property type="evidence" value="ECO:0007669"/>
    <property type="project" value="InterPro"/>
</dbReference>
<feature type="transmembrane region" description="Helical" evidence="5">
    <location>
        <begin position="141"/>
        <end position="163"/>
    </location>
</feature>
<dbReference type="Proteomes" id="UP000298264">
    <property type="component" value="Unassembled WGS sequence"/>
</dbReference>
<dbReference type="SUPFAM" id="SSF103473">
    <property type="entry name" value="MFS general substrate transporter"/>
    <property type="match status" value="1"/>
</dbReference>
<dbReference type="AlphaFoldDB" id="A0A4R9LLM3"/>
<dbReference type="InterPro" id="IPR011701">
    <property type="entry name" value="MFS"/>
</dbReference>
<dbReference type="EMBL" id="RQHV01000061">
    <property type="protein sequence ID" value="TGN08472.1"/>
    <property type="molecule type" value="Genomic_DNA"/>
</dbReference>
<dbReference type="OrthoDB" id="8596007at2"/>
<dbReference type="PROSITE" id="PS50850">
    <property type="entry name" value="MFS"/>
    <property type="match status" value="1"/>
</dbReference>
<dbReference type="GO" id="GO:0016020">
    <property type="term" value="C:membrane"/>
    <property type="evidence" value="ECO:0007669"/>
    <property type="project" value="UniProtKB-SubCell"/>
</dbReference>
<keyword evidence="8" id="KW-1185">Reference proteome</keyword>
<feature type="transmembrane region" description="Helical" evidence="5">
    <location>
        <begin position="105"/>
        <end position="129"/>
    </location>
</feature>
<feature type="transmembrane region" description="Helical" evidence="5">
    <location>
        <begin position="81"/>
        <end position="99"/>
    </location>
</feature>
<accession>A0A4R9LLM3</accession>
<comment type="subcellular location">
    <subcellularLocation>
        <location evidence="1">Membrane</location>
        <topology evidence="1">Multi-pass membrane protein</topology>
    </subcellularLocation>
</comment>
<dbReference type="PANTHER" id="PTHR10924:SF6">
    <property type="entry name" value="SOLUTE CARRIER FAMILY 49 MEMBER A3"/>
    <property type="match status" value="1"/>
</dbReference>
<evidence type="ECO:0000313" key="7">
    <source>
        <dbReference type="EMBL" id="TGN08472.1"/>
    </source>
</evidence>
<feature type="transmembrane region" description="Helical" evidence="5">
    <location>
        <begin position="316"/>
        <end position="340"/>
    </location>
</feature>
<dbReference type="PANTHER" id="PTHR10924">
    <property type="entry name" value="MAJOR FACILITATOR SUPERFAMILY PROTEIN-RELATED"/>
    <property type="match status" value="1"/>
</dbReference>
<comment type="caution">
    <text evidence="7">The sequence shown here is derived from an EMBL/GenBank/DDBJ whole genome shotgun (WGS) entry which is preliminary data.</text>
</comment>
<feature type="transmembrane region" description="Helical" evidence="5">
    <location>
        <begin position="229"/>
        <end position="250"/>
    </location>
</feature>
<gene>
    <name evidence="7" type="ORF">EHS11_16385</name>
</gene>
<dbReference type="InterPro" id="IPR036259">
    <property type="entry name" value="MFS_trans_sf"/>
</dbReference>
<evidence type="ECO:0000313" key="8">
    <source>
        <dbReference type="Proteomes" id="UP000298264"/>
    </source>
</evidence>
<dbReference type="Pfam" id="PF07690">
    <property type="entry name" value="MFS_1"/>
    <property type="match status" value="1"/>
</dbReference>
<evidence type="ECO:0000256" key="2">
    <source>
        <dbReference type="ARBA" id="ARBA00022692"/>
    </source>
</evidence>
<evidence type="ECO:0000256" key="3">
    <source>
        <dbReference type="ARBA" id="ARBA00022989"/>
    </source>
</evidence>
<dbReference type="InterPro" id="IPR049680">
    <property type="entry name" value="FLVCR1-2_SLC49-like"/>
</dbReference>
<feature type="transmembrane region" description="Helical" evidence="5">
    <location>
        <begin position="352"/>
        <end position="372"/>
    </location>
</feature>
<sequence length="407" mass="44543">MNQNSIQVYPYRWVVLFLYILITAAICMQWLTFAPIARDAKEFYSVNPIQIDLLSLVFLAVFVVVAIPASYVIDTYGIRKGVGFGAVLMGVFGILKGIYANDYTIVLICQVGLAIAQPFLLNAVTKISVLWFPIQERATSVALGTLAQFLGIIFVMILTPLLLEGGEKGAKIPEVMLLYGVISLVSAILFLIFSREKPPTSPSTHGEDSRLPFWEGIRFLWKKNDMRKILFLFLIGLGVFNAVSTCIDQIAEVKGLNIEESGLVGGIMLIAGILGGVAVPPLSDKIQRRKIFLSVAMGGFLFGLALFTISNSFLPLLLASAIIGFFLLGIGAPIGFQYCAEITSPAPESTSQGLLLLVGQISGIVFILGMNYFGMISFLYLFLGLSVLNFILVFFLKESPFMEIKKD</sequence>
<name>A0A4R9LLM3_9LEPT</name>
<evidence type="ECO:0000259" key="6">
    <source>
        <dbReference type="PROSITE" id="PS50850"/>
    </source>
</evidence>
<feature type="transmembrane region" description="Helical" evidence="5">
    <location>
        <begin position="175"/>
        <end position="193"/>
    </location>
</feature>
<feature type="transmembrane region" description="Helical" evidence="5">
    <location>
        <begin position="291"/>
        <end position="310"/>
    </location>
</feature>
<feature type="transmembrane region" description="Helical" evidence="5">
    <location>
        <begin position="378"/>
        <end position="396"/>
    </location>
</feature>
<protein>
    <submittedName>
        <fullName evidence="7">MFS transporter</fullName>
    </submittedName>
</protein>
<feature type="domain" description="Major facilitator superfamily (MFS) profile" evidence="6">
    <location>
        <begin position="8"/>
        <end position="401"/>
    </location>
</feature>
<reference evidence="7" key="1">
    <citation type="journal article" date="2019" name="PLoS Negl. Trop. Dis.">
        <title>Revisiting the worldwide diversity of Leptospira species in the environment.</title>
        <authorList>
            <person name="Vincent A.T."/>
            <person name="Schiettekatte O."/>
            <person name="Bourhy P."/>
            <person name="Veyrier F.J."/>
            <person name="Picardeau M."/>
        </authorList>
    </citation>
    <scope>NUCLEOTIDE SEQUENCE [LARGE SCALE GENOMIC DNA]</scope>
    <source>
        <strain evidence="7">201400974</strain>
    </source>
</reference>
<keyword evidence="3 5" id="KW-1133">Transmembrane helix</keyword>
<dbReference type="Gene3D" id="1.20.1250.20">
    <property type="entry name" value="MFS general substrate transporter like domains"/>
    <property type="match status" value="2"/>
</dbReference>
<feature type="transmembrane region" description="Helical" evidence="5">
    <location>
        <begin position="12"/>
        <end position="33"/>
    </location>
</feature>
<proteinExistence type="predicted"/>
<keyword evidence="4 5" id="KW-0472">Membrane</keyword>